<dbReference type="AlphaFoldDB" id="A0A2U1N8T1"/>
<dbReference type="InterPro" id="IPR004574">
    <property type="entry name" value="Alkb"/>
</dbReference>
<evidence type="ECO:0000313" key="8">
    <source>
        <dbReference type="EMBL" id="PWA69877.1"/>
    </source>
</evidence>
<dbReference type="Proteomes" id="UP000245207">
    <property type="component" value="Unassembled WGS sequence"/>
</dbReference>
<evidence type="ECO:0000256" key="2">
    <source>
        <dbReference type="ARBA" id="ARBA00022723"/>
    </source>
</evidence>
<comment type="cofactor">
    <cofactor evidence="6">
        <name>Fe(2+)</name>
        <dbReference type="ChEBI" id="CHEBI:29033"/>
    </cofactor>
    <text evidence="6">Binds 1 Fe(2+) ion per subunit.</text>
</comment>
<feature type="binding site" evidence="6">
    <location>
        <position position="123"/>
    </location>
    <ligand>
        <name>Fe cation</name>
        <dbReference type="ChEBI" id="CHEBI:24875"/>
        <note>catalytic</note>
    </ligand>
</feature>
<dbReference type="Gene3D" id="2.60.120.590">
    <property type="entry name" value="Alpha-ketoglutarate-dependent dioxygenase AlkB-like"/>
    <property type="match status" value="1"/>
</dbReference>
<keyword evidence="4" id="KW-0560">Oxidoreductase</keyword>
<proteinExistence type="inferred from homology"/>
<evidence type="ECO:0000256" key="6">
    <source>
        <dbReference type="PIRSR" id="PIRSR604574-2"/>
    </source>
</evidence>
<dbReference type="GO" id="GO:0035513">
    <property type="term" value="P:oxidative RNA demethylation"/>
    <property type="evidence" value="ECO:0007669"/>
    <property type="project" value="TreeGrafter"/>
</dbReference>
<dbReference type="PANTHER" id="PTHR16557:SF10">
    <property type="entry name" value="2-OXOGLUTARATE-DEPENDENT DIOXYGENASE FAMILY PROTEIN"/>
    <property type="match status" value="1"/>
</dbReference>
<evidence type="ECO:0000259" key="7">
    <source>
        <dbReference type="Pfam" id="PF13532"/>
    </source>
</evidence>
<evidence type="ECO:0000313" key="9">
    <source>
        <dbReference type="Proteomes" id="UP000245207"/>
    </source>
</evidence>
<comment type="similarity">
    <text evidence="1">Belongs to the alkB family.</text>
</comment>
<dbReference type="GO" id="GO:0035516">
    <property type="term" value="F:broad specificity oxidative DNA demethylase activity"/>
    <property type="evidence" value="ECO:0007669"/>
    <property type="project" value="TreeGrafter"/>
</dbReference>
<keyword evidence="5 6" id="KW-0408">Iron</keyword>
<reference evidence="8 9" key="1">
    <citation type="journal article" date="2018" name="Mol. Plant">
        <title>The genome of Artemisia annua provides insight into the evolution of Asteraceae family and artemisinin biosynthesis.</title>
        <authorList>
            <person name="Shen Q."/>
            <person name="Zhang L."/>
            <person name="Liao Z."/>
            <person name="Wang S."/>
            <person name="Yan T."/>
            <person name="Shi P."/>
            <person name="Liu M."/>
            <person name="Fu X."/>
            <person name="Pan Q."/>
            <person name="Wang Y."/>
            <person name="Lv Z."/>
            <person name="Lu X."/>
            <person name="Zhang F."/>
            <person name="Jiang W."/>
            <person name="Ma Y."/>
            <person name="Chen M."/>
            <person name="Hao X."/>
            <person name="Li L."/>
            <person name="Tang Y."/>
            <person name="Lv G."/>
            <person name="Zhou Y."/>
            <person name="Sun X."/>
            <person name="Brodelius P.E."/>
            <person name="Rose J.K.C."/>
            <person name="Tang K."/>
        </authorList>
    </citation>
    <scope>NUCLEOTIDE SEQUENCE [LARGE SCALE GENOMIC DNA]</scope>
    <source>
        <strain evidence="9">cv. Huhao1</strain>
        <tissue evidence="8">Leaf</tissue>
    </source>
</reference>
<dbReference type="PANTHER" id="PTHR16557">
    <property type="entry name" value="ALKYLATED DNA REPAIR PROTEIN ALKB-RELATED"/>
    <property type="match status" value="1"/>
</dbReference>
<dbReference type="InterPro" id="IPR027450">
    <property type="entry name" value="AlkB-like"/>
</dbReference>
<dbReference type="STRING" id="35608.A0A2U1N8T1"/>
<dbReference type="InterPro" id="IPR037151">
    <property type="entry name" value="AlkB-like_sf"/>
</dbReference>
<dbReference type="GO" id="GO:0008198">
    <property type="term" value="F:ferrous iron binding"/>
    <property type="evidence" value="ECO:0007669"/>
    <property type="project" value="TreeGrafter"/>
</dbReference>
<dbReference type="Pfam" id="PF13532">
    <property type="entry name" value="2OG-FeII_Oxy_2"/>
    <property type="match status" value="1"/>
</dbReference>
<dbReference type="OrthoDB" id="6614653at2759"/>
<dbReference type="SUPFAM" id="SSF51197">
    <property type="entry name" value="Clavaminate synthase-like"/>
    <property type="match status" value="1"/>
</dbReference>
<organism evidence="8 9">
    <name type="scientific">Artemisia annua</name>
    <name type="common">Sweet wormwood</name>
    <dbReference type="NCBI Taxonomy" id="35608"/>
    <lineage>
        <taxon>Eukaryota</taxon>
        <taxon>Viridiplantae</taxon>
        <taxon>Streptophyta</taxon>
        <taxon>Embryophyta</taxon>
        <taxon>Tracheophyta</taxon>
        <taxon>Spermatophyta</taxon>
        <taxon>Magnoliopsida</taxon>
        <taxon>eudicotyledons</taxon>
        <taxon>Gunneridae</taxon>
        <taxon>Pentapetalae</taxon>
        <taxon>asterids</taxon>
        <taxon>campanulids</taxon>
        <taxon>Asterales</taxon>
        <taxon>Asteraceae</taxon>
        <taxon>Asteroideae</taxon>
        <taxon>Anthemideae</taxon>
        <taxon>Artemisiinae</taxon>
        <taxon>Artemisia</taxon>
    </lineage>
</organism>
<accession>A0A2U1N8T1</accession>
<protein>
    <submittedName>
        <fullName evidence="8">Alkylated DNA repair protein AlkB</fullName>
    </submittedName>
</protein>
<evidence type="ECO:0000256" key="5">
    <source>
        <dbReference type="ARBA" id="ARBA00023004"/>
    </source>
</evidence>
<keyword evidence="3" id="KW-0223">Dioxygenase</keyword>
<evidence type="ECO:0000256" key="4">
    <source>
        <dbReference type="ARBA" id="ARBA00023002"/>
    </source>
</evidence>
<gene>
    <name evidence="8" type="ORF">CTI12_AA284840</name>
</gene>
<dbReference type="EMBL" id="PKPP01003344">
    <property type="protein sequence ID" value="PWA69877.1"/>
    <property type="molecule type" value="Genomic_DNA"/>
</dbReference>
<evidence type="ECO:0000256" key="1">
    <source>
        <dbReference type="ARBA" id="ARBA00007879"/>
    </source>
</evidence>
<dbReference type="GO" id="GO:0035515">
    <property type="term" value="F:oxidative RNA demethylase activity"/>
    <property type="evidence" value="ECO:0007669"/>
    <property type="project" value="TreeGrafter"/>
</dbReference>
<evidence type="ECO:0000256" key="3">
    <source>
        <dbReference type="ARBA" id="ARBA00022964"/>
    </source>
</evidence>
<dbReference type="GO" id="GO:0005737">
    <property type="term" value="C:cytoplasm"/>
    <property type="evidence" value="ECO:0007669"/>
    <property type="project" value="TreeGrafter"/>
</dbReference>
<feature type="domain" description="Alpha-ketoglutarate-dependent dioxygenase AlkB-like" evidence="7">
    <location>
        <begin position="47"/>
        <end position="211"/>
    </location>
</feature>
<name>A0A2U1N8T1_ARTAN</name>
<keyword evidence="9" id="KW-1185">Reference proteome</keyword>
<keyword evidence="2 6" id="KW-0479">Metal-binding</keyword>
<sequence length="216" mass="24363">MENNVESSCEKLGCGFILLKNYITLTDQVEIVNLCQELGLGLHGFEERIPDGEKLGLHSMLLGPKWYSFGYPLNMVPDKILSLAKSSIQDSQPHLNLKDEISSMCPDHCIVKFYTNTAPLALHEEPDDWCSIKTKPVVSIFIGDTTEFFYGNSRNVNDEDKALLESGDVLILDRNFGDIFLGLHRIIPNSAPLPILKKCMLKPGLLNLSFREFREF</sequence>
<comment type="caution">
    <text evidence="8">The sequence shown here is derived from an EMBL/GenBank/DDBJ whole genome shotgun (WGS) entry which is preliminary data.</text>
</comment>